<reference evidence="3" key="1">
    <citation type="journal article" date="2019" name="G3 (Bethesda)">
        <title>Genome Assemblies of Two Rare Opportunistic Yeast Pathogens: Diutina rugosa (syn. Candida rugosa) and Trichomonascus ciferrii (syn. Candida ciferrii).</title>
        <authorList>
            <person name="Mixao V."/>
            <person name="Saus E."/>
            <person name="Hansen A.P."/>
            <person name="Lass-Florl C."/>
            <person name="Gabaldon T."/>
        </authorList>
    </citation>
    <scope>NUCLEOTIDE SEQUENCE</scope>
    <source>
        <strain evidence="3">CBS 4856</strain>
    </source>
</reference>
<protein>
    <recommendedName>
        <fullName evidence="2">J domain-containing protein</fullName>
    </recommendedName>
</protein>
<dbReference type="CDD" id="cd06257">
    <property type="entry name" value="DnaJ"/>
    <property type="match status" value="1"/>
</dbReference>
<feature type="domain" description="J" evidence="2">
    <location>
        <begin position="11"/>
        <end position="75"/>
    </location>
</feature>
<organism evidence="3 4">
    <name type="scientific">Trichomonascus ciferrii</name>
    <dbReference type="NCBI Taxonomy" id="44093"/>
    <lineage>
        <taxon>Eukaryota</taxon>
        <taxon>Fungi</taxon>
        <taxon>Dikarya</taxon>
        <taxon>Ascomycota</taxon>
        <taxon>Saccharomycotina</taxon>
        <taxon>Dipodascomycetes</taxon>
        <taxon>Dipodascales</taxon>
        <taxon>Trichomonascaceae</taxon>
        <taxon>Trichomonascus</taxon>
        <taxon>Trichomonascus ciferrii complex</taxon>
    </lineage>
</organism>
<gene>
    <name evidence="3" type="ORF">TRICI_005363</name>
</gene>
<evidence type="ECO:0000313" key="3">
    <source>
        <dbReference type="EMBL" id="KAA8905035.1"/>
    </source>
</evidence>
<dbReference type="InterPro" id="IPR001623">
    <property type="entry name" value="DnaJ_domain"/>
</dbReference>
<dbReference type="Gene3D" id="1.10.287.110">
    <property type="entry name" value="DnaJ domain"/>
    <property type="match status" value="1"/>
</dbReference>
<dbReference type="Proteomes" id="UP000761534">
    <property type="component" value="Unassembled WGS sequence"/>
</dbReference>
<comment type="caution">
    <text evidence="3">The sequence shown here is derived from an EMBL/GenBank/DDBJ whole genome shotgun (WGS) entry which is preliminary data.</text>
</comment>
<dbReference type="PRINTS" id="PR00625">
    <property type="entry name" value="JDOMAIN"/>
</dbReference>
<dbReference type="PROSITE" id="PS50076">
    <property type="entry name" value="DNAJ_2"/>
    <property type="match status" value="1"/>
</dbReference>
<keyword evidence="4" id="KW-1185">Reference proteome</keyword>
<dbReference type="PANTHER" id="PTHR44360">
    <property type="entry name" value="DNAJ HOMOLOG SUBFAMILY B MEMBER 9"/>
    <property type="match status" value="1"/>
</dbReference>
<dbReference type="Pfam" id="PF00226">
    <property type="entry name" value="DnaJ"/>
    <property type="match status" value="1"/>
</dbReference>
<dbReference type="GO" id="GO:0005783">
    <property type="term" value="C:endoplasmic reticulum"/>
    <property type="evidence" value="ECO:0007669"/>
    <property type="project" value="TreeGrafter"/>
</dbReference>
<dbReference type="PANTHER" id="PTHR44360:SF1">
    <property type="entry name" value="DNAJ HOMOLOG SUBFAMILY B MEMBER 9"/>
    <property type="match status" value="1"/>
</dbReference>
<dbReference type="EMBL" id="SWFS01000420">
    <property type="protein sequence ID" value="KAA8905035.1"/>
    <property type="molecule type" value="Genomic_DNA"/>
</dbReference>
<accession>A0A642UV67</accession>
<evidence type="ECO:0000313" key="4">
    <source>
        <dbReference type="Proteomes" id="UP000761534"/>
    </source>
</evidence>
<keyword evidence="1" id="KW-0143">Chaperone</keyword>
<dbReference type="GO" id="GO:0036503">
    <property type="term" value="P:ERAD pathway"/>
    <property type="evidence" value="ECO:0007669"/>
    <property type="project" value="TreeGrafter"/>
</dbReference>
<dbReference type="InterPro" id="IPR036869">
    <property type="entry name" value="J_dom_sf"/>
</dbReference>
<dbReference type="GO" id="GO:0051087">
    <property type="term" value="F:protein-folding chaperone binding"/>
    <property type="evidence" value="ECO:0007669"/>
    <property type="project" value="TreeGrafter"/>
</dbReference>
<proteinExistence type="predicted"/>
<evidence type="ECO:0000259" key="2">
    <source>
        <dbReference type="PROSITE" id="PS50076"/>
    </source>
</evidence>
<dbReference type="GO" id="GO:0051787">
    <property type="term" value="F:misfolded protein binding"/>
    <property type="evidence" value="ECO:0007669"/>
    <property type="project" value="TreeGrafter"/>
</dbReference>
<dbReference type="SMART" id="SM00271">
    <property type="entry name" value="DnaJ"/>
    <property type="match status" value="1"/>
</dbReference>
<sequence>MQLTEPGHELDYYTQLGVPVSTSLSELKRVFRRLSVQYHPDKIGTTRGSDHWVELKHIYEVLSTPALRFIYDRFGTSYLPDESIYTGIKKSITGYYAGSAICLGLLCLFRPSTVGKYWRFYILFCGFVAELYLITRTNVSTSFLPYQMIQFLRRSMITLFIGIERLGPLATALSEEPDLDATRLRDEMAQLKGISRSVHSQSTALFQTQIMPFQQSPGMKNGIKQRVQDQFVENRLRNDPEVADAINIALADRKQDS</sequence>
<dbReference type="VEuPathDB" id="FungiDB:TRICI_005363"/>
<name>A0A642UV67_9ASCO</name>
<dbReference type="AlphaFoldDB" id="A0A642UV67"/>
<dbReference type="InterPro" id="IPR051948">
    <property type="entry name" value="Hsp70_co-chaperone_J-domain"/>
</dbReference>
<dbReference type="OrthoDB" id="110024at2759"/>
<dbReference type="SUPFAM" id="SSF46565">
    <property type="entry name" value="Chaperone J-domain"/>
    <property type="match status" value="1"/>
</dbReference>
<evidence type="ECO:0000256" key="1">
    <source>
        <dbReference type="ARBA" id="ARBA00023186"/>
    </source>
</evidence>